<evidence type="ECO:0000256" key="1">
    <source>
        <dbReference type="SAM" id="Coils"/>
    </source>
</evidence>
<evidence type="ECO:0008006" key="4">
    <source>
        <dbReference type="Google" id="ProtNLM"/>
    </source>
</evidence>
<feature type="coiled-coil region" evidence="1">
    <location>
        <begin position="33"/>
        <end position="78"/>
    </location>
</feature>
<keyword evidence="1" id="KW-0175">Coiled coil</keyword>
<evidence type="ECO:0000313" key="3">
    <source>
        <dbReference type="Proteomes" id="UP000487117"/>
    </source>
</evidence>
<dbReference type="Proteomes" id="UP000487117">
    <property type="component" value="Unassembled WGS sequence"/>
</dbReference>
<sequence length="95" mass="10797">MQLQGVERDKVVEQGKMDVANITRERISIDKTVAQEEERIKEVREVSEADRQKQVLILEAKAKAQESLVREVKEAQARETASKHRAVELTTLAQA</sequence>
<proteinExistence type="predicted"/>
<name>A0A7V8FHD8_STEMA</name>
<evidence type="ECO:0000313" key="2">
    <source>
        <dbReference type="EMBL" id="KAF1015885.1"/>
    </source>
</evidence>
<dbReference type="AlphaFoldDB" id="A0A7V8FHD8"/>
<accession>A0A7V8FHD8</accession>
<reference evidence="3" key="1">
    <citation type="journal article" date="2020" name="MBio">
        <title>Horizontal gene transfer to a defensive symbiont with a reduced genome amongst a multipartite beetle microbiome.</title>
        <authorList>
            <person name="Waterworth S.C."/>
            <person name="Florez L.V."/>
            <person name="Rees E.R."/>
            <person name="Hertweck C."/>
            <person name="Kaltenpoth M."/>
            <person name="Kwan J.C."/>
        </authorList>
    </citation>
    <scope>NUCLEOTIDE SEQUENCE [LARGE SCALE GENOMIC DNA]</scope>
</reference>
<comment type="caution">
    <text evidence="2">The sequence shown here is derived from an EMBL/GenBank/DDBJ whole genome shotgun (WGS) entry which is preliminary data.</text>
</comment>
<protein>
    <recommendedName>
        <fullName evidence="4">Flotillin</fullName>
    </recommendedName>
</protein>
<gene>
    <name evidence="2" type="ORF">GAK31_01368</name>
</gene>
<dbReference type="EMBL" id="WNDS01000002">
    <property type="protein sequence ID" value="KAF1015885.1"/>
    <property type="molecule type" value="Genomic_DNA"/>
</dbReference>
<organism evidence="2 3">
    <name type="scientific">Stenotrophomonas maltophilia</name>
    <name type="common">Pseudomonas maltophilia</name>
    <name type="synonym">Xanthomonas maltophilia</name>
    <dbReference type="NCBI Taxonomy" id="40324"/>
    <lineage>
        <taxon>Bacteria</taxon>
        <taxon>Pseudomonadati</taxon>
        <taxon>Pseudomonadota</taxon>
        <taxon>Gammaproteobacteria</taxon>
        <taxon>Lysobacterales</taxon>
        <taxon>Lysobacteraceae</taxon>
        <taxon>Stenotrophomonas</taxon>
        <taxon>Stenotrophomonas maltophilia group</taxon>
    </lineage>
</organism>